<dbReference type="EMBL" id="QFYS01000007">
    <property type="protein sequence ID" value="RAK63765.1"/>
    <property type="molecule type" value="Genomic_DNA"/>
</dbReference>
<dbReference type="GO" id="GO:0015171">
    <property type="term" value="F:amino acid transmembrane transporter activity"/>
    <property type="evidence" value="ECO:0007669"/>
    <property type="project" value="TreeGrafter"/>
</dbReference>
<evidence type="ECO:0000256" key="3">
    <source>
        <dbReference type="ARBA" id="ARBA00022692"/>
    </source>
</evidence>
<keyword evidence="8" id="KW-1185">Reference proteome</keyword>
<evidence type="ECO:0000313" key="7">
    <source>
        <dbReference type="EMBL" id="RAK63765.1"/>
    </source>
</evidence>
<sequence>MTEHVVSLASLFLLTLATSVVPGPSNFLTMRIAMRRGRGPAVATAFGATLGVLIWCVAALVGLAALLAAAPWLYKAMRIAGGLYLVWFAVALWRSRPEPALTEPPPGAAKAAFAQGLAICLTNPKSVLFFASVFSAYVGPDTPDWLHFAAVLVVTITCLIWQAGLALAFSAARAAQAYARAQKPLDRGAAGLMGLFGLSLLWTSG</sequence>
<proteinExistence type="predicted"/>
<dbReference type="PANTHER" id="PTHR30086">
    <property type="entry name" value="ARGININE EXPORTER PROTEIN ARGO"/>
    <property type="match status" value="1"/>
</dbReference>
<comment type="subcellular location">
    <subcellularLocation>
        <location evidence="1">Cell membrane</location>
        <topology evidence="1">Multi-pass membrane protein</topology>
    </subcellularLocation>
</comment>
<keyword evidence="5 6" id="KW-0472">Membrane</keyword>
<evidence type="ECO:0000256" key="2">
    <source>
        <dbReference type="ARBA" id="ARBA00022475"/>
    </source>
</evidence>
<protein>
    <submittedName>
        <fullName evidence="7">LysE family translocator</fullName>
    </submittedName>
</protein>
<name>A0A328BAP3_9CAUL</name>
<dbReference type="RefSeq" id="WP_111277075.1">
    <property type="nucleotide sequence ID" value="NZ_QFYS01000007.1"/>
</dbReference>
<dbReference type="InterPro" id="IPR001123">
    <property type="entry name" value="LeuE-type"/>
</dbReference>
<organism evidence="7 8">
    <name type="scientific">Phenylobacterium kunshanense</name>
    <dbReference type="NCBI Taxonomy" id="1445034"/>
    <lineage>
        <taxon>Bacteria</taxon>
        <taxon>Pseudomonadati</taxon>
        <taxon>Pseudomonadota</taxon>
        <taxon>Alphaproteobacteria</taxon>
        <taxon>Caulobacterales</taxon>
        <taxon>Caulobacteraceae</taxon>
        <taxon>Phenylobacterium</taxon>
    </lineage>
</organism>
<evidence type="ECO:0000313" key="8">
    <source>
        <dbReference type="Proteomes" id="UP000249524"/>
    </source>
</evidence>
<evidence type="ECO:0000256" key="4">
    <source>
        <dbReference type="ARBA" id="ARBA00022989"/>
    </source>
</evidence>
<reference evidence="7 8" key="1">
    <citation type="submission" date="2018-05" db="EMBL/GenBank/DDBJ databases">
        <authorList>
            <person name="Lanie J.A."/>
            <person name="Ng W.-L."/>
            <person name="Kazmierczak K.M."/>
            <person name="Andrzejewski T.M."/>
            <person name="Davidsen T.M."/>
            <person name="Wayne K.J."/>
            <person name="Tettelin H."/>
            <person name="Glass J.I."/>
            <person name="Rusch D."/>
            <person name="Podicherti R."/>
            <person name="Tsui H.-C.T."/>
            <person name="Winkler M.E."/>
        </authorList>
    </citation>
    <scope>NUCLEOTIDE SEQUENCE [LARGE SCALE GENOMIC DNA]</scope>
    <source>
        <strain evidence="7 8">BUT-10</strain>
    </source>
</reference>
<keyword evidence="4 6" id="KW-1133">Transmembrane helix</keyword>
<keyword evidence="2" id="KW-1003">Cell membrane</keyword>
<dbReference type="GO" id="GO:0005886">
    <property type="term" value="C:plasma membrane"/>
    <property type="evidence" value="ECO:0007669"/>
    <property type="project" value="UniProtKB-SubCell"/>
</dbReference>
<keyword evidence="3 6" id="KW-0812">Transmembrane</keyword>
<feature type="transmembrane region" description="Helical" evidence="6">
    <location>
        <begin position="46"/>
        <end position="69"/>
    </location>
</feature>
<dbReference type="Pfam" id="PF01810">
    <property type="entry name" value="LysE"/>
    <property type="match status" value="1"/>
</dbReference>
<feature type="transmembrane region" description="Helical" evidence="6">
    <location>
        <begin position="145"/>
        <end position="172"/>
    </location>
</feature>
<feature type="transmembrane region" description="Helical" evidence="6">
    <location>
        <begin position="76"/>
        <end position="93"/>
    </location>
</feature>
<accession>A0A328BAP3</accession>
<comment type="caution">
    <text evidence="7">The sequence shown here is derived from an EMBL/GenBank/DDBJ whole genome shotgun (WGS) entry which is preliminary data.</text>
</comment>
<dbReference type="OrthoDB" id="9804822at2"/>
<dbReference type="AlphaFoldDB" id="A0A328BAP3"/>
<evidence type="ECO:0000256" key="1">
    <source>
        <dbReference type="ARBA" id="ARBA00004651"/>
    </source>
</evidence>
<dbReference type="PANTHER" id="PTHR30086:SF20">
    <property type="entry name" value="ARGININE EXPORTER PROTEIN ARGO-RELATED"/>
    <property type="match status" value="1"/>
</dbReference>
<gene>
    <name evidence="7" type="ORF">DJ019_16080</name>
</gene>
<dbReference type="Proteomes" id="UP000249524">
    <property type="component" value="Unassembled WGS sequence"/>
</dbReference>
<evidence type="ECO:0000256" key="5">
    <source>
        <dbReference type="ARBA" id="ARBA00023136"/>
    </source>
</evidence>
<evidence type="ECO:0000256" key="6">
    <source>
        <dbReference type="SAM" id="Phobius"/>
    </source>
</evidence>